<feature type="transmembrane region" description="Helical" evidence="7">
    <location>
        <begin position="157"/>
        <end position="177"/>
    </location>
</feature>
<feature type="domain" description="ABC transmembrane type-1" evidence="9">
    <location>
        <begin position="19"/>
        <end position="302"/>
    </location>
</feature>
<dbReference type="Gene3D" id="3.40.50.300">
    <property type="entry name" value="P-loop containing nucleotide triphosphate hydrolases"/>
    <property type="match status" value="1"/>
</dbReference>
<feature type="transmembrane region" description="Helical" evidence="7">
    <location>
        <begin position="52"/>
        <end position="72"/>
    </location>
</feature>
<evidence type="ECO:0000256" key="1">
    <source>
        <dbReference type="ARBA" id="ARBA00004651"/>
    </source>
</evidence>
<sequence>MIALRTAERALALPRGRLLAAVLAAAATAGAAFALAAVSAYLVTRAWTMPPVLDLTVAVVAVRALGVSRAVLRWLDRMLAHDVALRGVVSLRATLYTALASRRDDALTRLRRGDLLTRLGDDAQELGDHVVSAIVPALVAAVMAVVAVVTIAPISPLGAAAMLLGQLVAALLAPAAAHRAARVREEAVVEGRAGVGTSLLEILDDATSLRLEGRLEDSLTGLAASQRRQDRALDRAALPSALATAAVPLAIALTVLGSLIAAGAAWSAGAATAGQIGVLVLLPLSAFEAATALPAAAAQHARSRSAAARLEAAAGERWDAARPEPSRTAERAITAPLRAQGLTAGWSAGAPVVRDLDLDLPAGSRLAVLGPSGSGKTTLLLTLAGLLDPLAGTVDAAGQDPRQQVTAFPEDSHVFATTLRENLRVVRGDLADKEALSALGAVGLAAWVGTLPAGLDTLLGPDGTTVSGGERRRLLLARAVVRRGPVLLLDEPTEHLDAARGDALLRALLTPGDESLVPATSTVVVVTHRESAIPPGTPVLRIEELR</sequence>
<keyword evidence="2 7" id="KW-0812">Transmembrane</keyword>
<keyword evidence="5 7" id="KW-1133">Transmembrane helix</keyword>
<dbReference type="Proteomes" id="UP001597280">
    <property type="component" value="Unassembled WGS sequence"/>
</dbReference>
<protein>
    <submittedName>
        <fullName evidence="10">Thiol reductant ABC exporter subunit CydC</fullName>
    </submittedName>
</protein>
<keyword evidence="6 7" id="KW-0472">Membrane</keyword>
<comment type="caution">
    <text evidence="10">The sequence shown here is derived from an EMBL/GenBank/DDBJ whole genome shotgun (WGS) entry which is preliminary data.</text>
</comment>
<evidence type="ECO:0000259" key="9">
    <source>
        <dbReference type="PROSITE" id="PS50929"/>
    </source>
</evidence>
<evidence type="ECO:0000256" key="7">
    <source>
        <dbReference type="SAM" id="Phobius"/>
    </source>
</evidence>
<keyword evidence="11" id="KW-1185">Reference proteome</keyword>
<dbReference type="InterPro" id="IPR039421">
    <property type="entry name" value="Type_1_exporter"/>
</dbReference>
<dbReference type="PROSITE" id="PS50929">
    <property type="entry name" value="ABC_TM1F"/>
    <property type="match status" value="1"/>
</dbReference>
<dbReference type="PANTHER" id="PTHR24221:SF654">
    <property type="entry name" value="ATP-BINDING CASSETTE SUB-FAMILY B MEMBER 6"/>
    <property type="match status" value="1"/>
</dbReference>
<evidence type="ECO:0000313" key="11">
    <source>
        <dbReference type="Proteomes" id="UP001597280"/>
    </source>
</evidence>
<dbReference type="InterPro" id="IPR014223">
    <property type="entry name" value="ABC_CydC/D"/>
</dbReference>
<proteinExistence type="predicted"/>
<evidence type="ECO:0000256" key="3">
    <source>
        <dbReference type="ARBA" id="ARBA00022741"/>
    </source>
</evidence>
<dbReference type="InterPro" id="IPR036640">
    <property type="entry name" value="ABC1_TM_sf"/>
</dbReference>
<dbReference type="Pfam" id="PF00005">
    <property type="entry name" value="ABC_tran"/>
    <property type="match status" value="1"/>
</dbReference>
<name>A0ABW4Q284_9MICO</name>
<gene>
    <name evidence="10" type="primary">cydC</name>
    <name evidence="10" type="ORF">ACFSDA_13410</name>
</gene>
<dbReference type="InterPro" id="IPR017871">
    <property type="entry name" value="ABC_transporter-like_CS"/>
</dbReference>
<dbReference type="InterPro" id="IPR003593">
    <property type="entry name" value="AAA+_ATPase"/>
</dbReference>
<feature type="transmembrane region" description="Helical" evidence="7">
    <location>
        <begin position="130"/>
        <end position="151"/>
    </location>
</feature>
<feature type="transmembrane region" description="Helical" evidence="7">
    <location>
        <begin position="236"/>
        <end position="264"/>
    </location>
</feature>
<evidence type="ECO:0000313" key="10">
    <source>
        <dbReference type="EMBL" id="MFD1836065.1"/>
    </source>
</evidence>
<keyword evidence="3" id="KW-0547">Nucleotide-binding</keyword>
<dbReference type="SUPFAM" id="SSF90123">
    <property type="entry name" value="ABC transporter transmembrane region"/>
    <property type="match status" value="1"/>
</dbReference>
<dbReference type="EMBL" id="JBHUFL010000003">
    <property type="protein sequence ID" value="MFD1836065.1"/>
    <property type="molecule type" value="Genomic_DNA"/>
</dbReference>
<dbReference type="PROSITE" id="PS50893">
    <property type="entry name" value="ABC_TRANSPORTER_2"/>
    <property type="match status" value="1"/>
</dbReference>
<evidence type="ECO:0000256" key="2">
    <source>
        <dbReference type="ARBA" id="ARBA00022692"/>
    </source>
</evidence>
<dbReference type="NCBIfam" id="TIGR02868">
    <property type="entry name" value="CydC"/>
    <property type="match status" value="1"/>
</dbReference>
<dbReference type="Gene3D" id="1.20.1560.10">
    <property type="entry name" value="ABC transporter type 1, transmembrane domain"/>
    <property type="match status" value="1"/>
</dbReference>
<dbReference type="RefSeq" id="WP_137770571.1">
    <property type="nucleotide sequence ID" value="NZ_BAAAIS010000003.1"/>
</dbReference>
<reference evidence="11" key="1">
    <citation type="journal article" date="2019" name="Int. J. Syst. Evol. Microbiol.">
        <title>The Global Catalogue of Microorganisms (GCM) 10K type strain sequencing project: providing services to taxonomists for standard genome sequencing and annotation.</title>
        <authorList>
            <consortium name="The Broad Institute Genomics Platform"/>
            <consortium name="The Broad Institute Genome Sequencing Center for Infectious Disease"/>
            <person name="Wu L."/>
            <person name="Ma J."/>
        </authorList>
    </citation>
    <scope>NUCLEOTIDE SEQUENCE [LARGE SCALE GENOMIC DNA]</scope>
    <source>
        <strain evidence="11">JCM 11650</strain>
    </source>
</reference>
<accession>A0ABW4Q284</accession>
<dbReference type="PROSITE" id="PS00211">
    <property type="entry name" value="ABC_TRANSPORTER_1"/>
    <property type="match status" value="1"/>
</dbReference>
<feature type="domain" description="ABC transporter" evidence="8">
    <location>
        <begin position="337"/>
        <end position="544"/>
    </location>
</feature>
<evidence type="ECO:0000256" key="4">
    <source>
        <dbReference type="ARBA" id="ARBA00022840"/>
    </source>
</evidence>
<evidence type="ECO:0000259" key="8">
    <source>
        <dbReference type="PROSITE" id="PS50893"/>
    </source>
</evidence>
<feature type="transmembrane region" description="Helical" evidence="7">
    <location>
        <begin position="276"/>
        <end position="297"/>
    </location>
</feature>
<evidence type="ECO:0000256" key="5">
    <source>
        <dbReference type="ARBA" id="ARBA00022989"/>
    </source>
</evidence>
<keyword evidence="4" id="KW-0067">ATP-binding</keyword>
<dbReference type="InterPro" id="IPR027417">
    <property type="entry name" value="P-loop_NTPase"/>
</dbReference>
<comment type="subcellular location">
    <subcellularLocation>
        <location evidence="1">Cell membrane</location>
        <topology evidence="1">Multi-pass membrane protein</topology>
    </subcellularLocation>
</comment>
<organism evidence="10 11">
    <name type="scientific">Brachybacterium rhamnosum</name>
    <dbReference type="NCBI Taxonomy" id="173361"/>
    <lineage>
        <taxon>Bacteria</taxon>
        <taxon>Bacillati</taxon>
        <taxon>Actinomycetota</taxon>
        <taxon>Actinomycetes</taxon>
        <taxon>Micrococcales</taxon>
        <taxon>Dermabacteraceae</taxon>
        <taxon>Brachybacterium</taxon>
    </lineage>
</organism>
<dbReference type="InterPro" id="IPR003439">
    <property type="entry name" value="ABC_transporter-like_ATP-bd"/>
</dbReference>
<dbReference type="SUPFAM" id="SSF52540">
    <property type="entry name" value="P-loop containing nucleoside triphosphate hydrolases"/>
    <property type="match status" value="1"/>
</dbReference>
<evidence type="ECO:0000256" key="6">
    <source>
        <dbReference type="ARBA" id="ARBA00023136"/>
    </source>
</evidence>
<dbReference type="InterPro" id="IPR011527">
    <property type="entry name" value="ABC1_TM_dom"/>
</dbReference>
<dbReference type="PANTHER" id="PTHR24221">
    <property type="entry name" value="ATP-BINDING CASSETTE SUB-FAMILY B"/>
    <property type="match status" value="1"/>
</dbReference>
<dbReference type="SMART" id="SM00382">
    <property type="entry name" value="AAA"/>
    <property type="match status" value="1"/>
</dbReference>